<dbReference type="Pfam" id="PF00750">
    <property type="entry name" value="tRNA-synt_1d"/>
    <property type="match status" value="1"/>
</dbReference>
<keyword evidence="14" id="KW-1185">Reference proteome</keyword>
<dbReference type="InterPro" id="IPR009080">
    <property type="entry name" value="tRNAsynth_Ia_anticodon-bd"/>
</dbReference>
<dbReference type="PANTHER" id="PTHR11956">
    <property type="entry name" value="ARGINYL-TRNA SYNTHETASE"/>
    <property type="match status" value="1"/>
</dbReference>
<feature type="domain" description="Arginyl tRNA synthetase N-terminal" evidence="12">
    <location>
        <begin position="3"/>
        <end position="96"/>
    </location>
</feature>
<dbReference type="InterPro" id="IPR005148">
    <property type="entry name" value="Arg-tRNA-synth_N"/>
</dbReference>
<dbReference type="Proteomes" id="UP000677668">
    <property type="component" value="Chromosome 1"/>
</dbReference>
<dbReference type="SMART" id="SM00836">
    <property type="entry name" value="DALR_1"/>
    <property type="match status" value="1"/>
</dbReference>
<accession>A0ABX8AY40</accession>
<dbReference type="EMBL" id="CP072642">
    <property type="protein sequence ID" value="QUV93619.1"/>
    <property type="molecule type" value="Genomic_DNA"/>
</dbReference>
<dbReference type="GO" id="GO:0004814">
    <property type="term" value="F:arginine-tRNA ligase activity"/>
    <property type="evidence" value="ECO:0007669"/>
    <property type="project" value="UniProtKB-EC"/>
</dbReference>
<keyword evidence="3 10" id="KW-0436">Ligase</keyword>
<keyword evidence="4 10" id="KW-0547">Nucleotide-binding</keyword>
<evidence type="ECO:0000256" key="7">
    <source>
        <dbReference type="ARBA" id="ARBA00023146"/>
    </source>
</evidence>
<keyword evidence="5 10" id="KW-0067">ATP-binding</keyword>
<dbReference type="SUPFAM" id="SSF52374">
    <property type="entry name" value="Nucleotidylyl transferase"/>
    <property type="match status" value="1"/>
</dbReference>
<feature type="domain" description="DALR anticodon binding" evidence="11">
    <location>
        <begin position="536"/>
        <end position="669"/>
    </location>
</feature>
<keyword evidence="6 10" id="KW-0648">Protein biosynthesis</keyword>
<dbReference type="InterPro" id="IPR036695">
    <property type="entry name" value="Arg-tRNA-synth_N_sf"/>
</dbReference>
<reference evidence="13 14" key="1">
    <citation type="submission" date="2021-03" db="EMBL/GenBank/DDBJ databases">
        <title>Genomic and phenotypic characterization of Chloracidobacterium isolates provides evidence for multiple species.</title>
        <authorList>
            <person name="Saini M.K."/>
            <person name="Costas A.M.G."/>
            <person name="Tank M."/>
            <person name="Bryant D.A."/>
        </authorList>
    </citation>
    <scope>NUCLEOTIDE SEQUENCE [LARGE SCALE GENOMIC DNA]</scope>
    <source>
        <strain evidence="13 14">N</strain>
    </source>
</reference>
<proteinExistence type="inferred from homology"/>
<evidence type="ECO:0000259" key="11">
    <source>
        <dbReference type="SMART" id="SM00836"/>
    </source>
</evidence>
<evidence type="ECO:0000256" key="4">
    <source>
        <dbReference type="ARBA" id="ARBA00022741"/>
    </source>
</evidence>
<dbReference type="InterPro" id="IPR014729">
    <property type="entry name" value="Rossmann-like_a/b/a_fold"/>
</dbReference>
<evidence type="ECO:0000256" key="1">
    <source>
        <dbReference type="ARBA" id="ARBA00005594"/>
    </source>
</evidence>
<dbReference type="EC" id="6.1.1.19" evidence="2"/>
<protein>
    <recommendedName>
        <fullName evidence="2">arginine--tRNA ligase</fullName>
        <ecNumber evidence="2">6.1.1.19</ecNumber>
    </recommendedName>
    <alternativeName>
        <fullName evidence="8">Arginyl-tRNA synthetase</fullName>
    </alternativeName>
</protein>
<evidence type="ECO:0000313" key="14">
    <source>
        <dbReference type="Proteomes" id="UP000677668"/>
    </source>
</evidence>
<dbReference type="PRINTS" id="PR01038">
    <property type="entry name" value="TRNASYNTHARG"/>
</dbReference>
<comment type="catalytic activity">
    <reaction evidence="9">
        <text>tRNA(Arg) + L-arginine + ATP = L-arginyl-tRNA(Arg) + AMP + diphosphate</text>
        <dbReference type="Rhea" id="RHEA:20301"/>
        <dbReference type="Rhea" id="RHEA-COMP:9658"/>
        <dbReference type="Rhea" id="RHEA-COMP:9673"/>
        <dbReference type="ChEBI" id="CHEBI:30616"/>
        <dbReference type="ChEBI" id="CHEBI:32682"/>
        <dbReference type="ChEBI" id="CHEBI:33019"/>
        <dbReference type="ChEBI" id="CHEBI:78442"/>
        <dbReference type="ChEBI" id="CHEBI:78513"/>
        <dbReference type="ChEBI" id="CHEBI:456215"/>
        <dbReference type="EC" id="6.1.1.19"/>
    </reaction>
</comment>
<dbReference type="Pfam" id="PF05746">
    <property type="entry name" value="DALR_1"/>
    <property type="match status" value="1"/>
</dbReference>
<evidence type="ECO:0000256" key="6">
    <source>
        <dbReference type="ARBA" id="ARBA00022917"/>
    </source>
</evidence>
<evidence type="ECO:0000256" key="9">
    <source>
        <dbReference type="ARBA" id="ARBA00049339"/>
    </source>
</evidence>
<dbReference type="RefSeq" id="WP_211421983.1">
    <property type="nucleotide sequence ID" value="NZ_CP072642.1"/>
</dbReference>
<dbReference type="Gene3D" id="3.30.1360.70">
    <property type="entry name" value="Arginyl tRNA synthetase N-terminal domain"/>
    <property type="match status" value="1"/>
</dbReference>
<organism evidence="13 14">
    <name type="scientific">Chloracidobacterium sp. N</name>
    <dbReference type="NCBI Taxonomy" id="2821540"/>
    <lineage>
        <taxon>Bacteria</taxon>
        <taxon>Pseudomonadati</taxon>
        <taxon>Acidobacteriota</taxon>
        <taxon>Terriglobia</taxon>
        <taxon>Terriglobales</taxon>
        <taxon>Acidobacteriaceae</taxon>
        <taxon>Chloracidobacterium</taxon>
        <taxon>Chloracidobacterium aggregatum</taxon>
    </lineage>
</organism>
<evidence type="ECO:0000256" key="5">
    <source>
        <dbReference type="ARBA" id="ARBA00022840"/>
    </source>
</evidence>
<sequence length="669" mass="73969">MLHPLRETVRQAVKTLVERQFGIVLPDVAVEFPPNVTLGDLATPAAFEVAKRRKAITGEKHAPRDIAQTLADGLRTVLPDFERIEVAGAGYINLFLNRAETLLRALNAPPGVHAPRFRGKVIVEHTSVNPNKAAHIGHLRNAVLGDALVRLLRATGETVEVHNYIDDTGVQVADVVVGFVHIEGRSLGEVAAIDGKFDDYCWDLYARVGTWYAEDESRLRWRAETLHAIERHEGELAALGARIAERIVHCHLATMERLGIRYDVLPCESAILRLDFWAEAFERLKAAGAIVYEAEGRRAGCWVMRAGQEAATTDDEHDADKILVRSNGTVNYTGKDIAYHLWKLGILERDFHYRAFHRYADGHTVWMGTAAEADDASPPPAFGRGAAYLNVIDVGQSYAQEFVKRGVLSLAPDALRDAVAASAHVAYEKVALTPASCLELGFELSEADRQRPFISMSGRKGLGVKADDLLDRLESKALAHVQAHQPTLPEAEQRAIAHKIAVAAVRYFLLKFARTTLIAFDFADAMAEQGETGVYLLYSLVRVAGIRRKLREAGLDCPNPAAVLAGNHTQLEAWLRDEGKTANEFWTLIGLVLRYDTVLVEASETLEPSVVAKYAFQLAQAFSGFYNRHNIRHEPDEVRRAFLLALVSLVESRLRAALDVLGIDAPERM</sequence>
<evidence type="ECO:0000256" key="8">
    <source>
        <dbReference type="ARBA" id="ARBA00033033"/>
    </source>
</evidence>
<dbReference type="InterPro" id="IPR001278">
    <property type="entry name" value="Arg-tRNA-ligase"/>
</dbReference>
<dbReference type="SUPFAM" id="SSF47323">
    <property type="entry name" value="Anticodon-binding domain of a subclass of class I aminoacyl-tRNA synthetases"/>
    <property type="match status" value="1"/>
</dbReference>
<comment type="similarity">
    <text evidence="1 10">Belongs to the class-I aminoacyl-tRNA synthetase family.</text>
</comment>
<dbReference type="Gene3D" id="3.40.50.620">
    <property type="entry name" value="HUPs"/>
    <property type="match status" value="1"/>
</dbReference>
<gene>
    <name evidence="13" type="primary">argS</name>
    <name evidence="13" type="ORF">J8C05_09620</name>
</gene>
<evidence type="ECO:0000256" key="2">
    <source>
        <dbReference type="ARBA" id="ARBA00012837"/>
    </source>
</evidence>
<evidence type="ECO:0000313" key="13">
    <source>
        <dbReference type="EMBL" id="QUV93619.1"/>
    </source>
</evidence>
<dbReference type="InterPro" id="IPR008909">
    <property type="entry name" value="DALR_anticod-bd"/>
</dbReference>
<dbReference type="InterPro" id="IPR035684">
    <property type="entry name" value="ArgRS_core"/>
</dbReference>
<dbReference type="Gene3D" id="1.10.730.10">
    <property type="entry name" value="Isoleucyl-tRNA Synthetase, Domain 1"/>
    <property type="match status" value="1"/>
</dbReference>
<evidence type="ECO:0000256" key="10">
    <source>
        <dbReference type="RuleBase" id="RU363038"/>
    </source>
</evidence>
<evidence type="ECO:0000256" key="3">
    <source>
        <dbReference type="ARBA" id="ARBA00022598"/>
    </source>
</evidence>
<dbReference type="SUPFAM" id="SSF55190">
    <property type="entry name" value="Arginyl-tRNA synthetase (ArgRS), N-terminal 'additional' domain"/>
    <property type="match status" value="1"/>
</dbReference>
<name>A0ABX8AY40_9BACT</name>
<keyword evidence="7 10" id="KW-0030">Aminoacyl-tRNA synthetase</keyword>
<dbReference type="Pfam" id="PF03485">
    <property type="entry name" value="Arg_tRNA_synt_N"/>
    <property type="match status" value="1"/>
</dbReference>
<evidence type="ECO:0000259" key="12">
    <source>
        <dbReference type="SMART" id="SM01016"/>
    </source>
</evidence>
<dbReference type="SMART" id="SM01016">
    <property type="entry name" value="Arg_tRNA_synt_N"/>
    <property type="match status" value="1"/>
</dbReference>
<dbReference type="PANTHER" id="PTHR11956:SF5">
    <property type="entry name" value="ARGININE--TRNA LIGASE, CYTOPLASMIC"/>
    <property type="match status" value="1"/>
</dbReference>